<dbReference type="InterPro" id="IPR026057">
    <property type="entry name" value="TBL_C"/>
</dbReference>
<keyword evidence="6" id="KW-0472">Membrane</keyword>
<feature type="domain" description="Trichome birefringence-like N-terminal" evidence="8">
    <location>
        <begin position="3"/>
        <end position="28"/>
    </location>
</feature>
<proteinExistence type="inferred from homology"/>
<feature type="domain" description="Trichome birefringence-like C-terminal" evidence="7">
    <location>
        <begin position="128"/>
        <end position="234"/>
    </location>
</feature>
<keyword evidence="5" id="KW-1133">Transmembrane helix</keyword>
<dbReference type="GO" id="GO:0016413">
    <property type="term" value="F:O-acetyltransferase activity"/>
    <property type="evidence" value="ECO:0007669"/>
    <property type="project" value="InterPro"/>
</dbReference>
<comment type="subcellular location">
    <subcellularLocation>
        <location evidence="1">Membrane</location>
        <topology evidence="1">Single-pass membrane protein</topology>
    </subcellularLocation>
</comment>
<evidence type="ECO:0000313" key="9">
    <source>
        <dbReference type="EMBL" id="KAE8654771.1"/>
    </source>
</evidence>
<keyword evidence="4" id="KW-0735">Signal-anchor</keyword>
<dbReference type="AlphaFoldDB" id="A0A6A2WCH3"/>
<comment type="similarity">
    <text evidence="2">Belongs to the PC-esterase family. TBL subfamily.</text>
</comment>
<evidence type="ECO:0000256" key="4">
    <source>
        <dbReference type="ARBA" id="ARBA00022968"/>
    </source>
</evidence>
<dbReference type="GO" id="GO:0005794">
    <property type="term" value="C:Golgi apparatus"/>
    <property type="evidence" value="ECO:0007669"/>
    <property type="project" value="TreeGrafter"/>
</dbReference>
<sequence length="250" mass="29407">MIDQQNCMKFGRPDSEFMKWRWKPDECELPLFDAARFLEIVRRNSMAFVGDSVARNQMESLLCLLALVRHRDSARGIAVTLPSDIPVKPVIASAMAIRSSRHQWPHQCYLDETDEAWANEIEKFNYLASHFENGDWDKGGNCGRTRPFTRNEMRLQEFSMEFYWVQVEELIKAEEKGKKNGLRFELINATEIMWLRLDGHPNGYGYSMKKNTPVYDCVHWFLPGPIDTLNEFLLYLREVLKLKREFMRNA</sequence>
<dbReference type="Proteomes" id="UP000436088">
    <property type="component" value="Unassembled WGS sequence"/>
</dbReference>
<evidence type="ECO:0000313" key="10">
    <source>
        <dbReference type="Proteomes" id="UP000436088"/>
    </source>
</evidence>
<evidence type="ECO:0000259" key="7">
    <source>
        <dbReference type="Pfam" id="PF13839"/>
    </source>
</evidence>
<gene>
    <name evidence="9" type="ORF">F3Y22_tig00117046pilonHSYRG00015</name>
</gene>
<keyword evidence="3" id="KW-0812">Transmembrane</keyword>
<evidence type="ECO:0000256" key="6">
    <source>
        <dbReference type="ARBA" id="ARBA00023136"/>
    </source>
</evidence>
<evidence type="ECO:0000256" key="2">
    <source>
        <dbReference type="ARBA" id="ARBA00007727"/>
    </source>
</evidence>
<dbReference type="Pfam" id="PF13839">
    <property type="entry name" value="PC-Esterase"/>
    <property type="match status" value="2"/>
</dbReference>
<protein>
    <submittedName>
        <fullName evidence="9">Formin-like protein 3-like</fullName>
    </submittedName>
</protein>
<keyword evidence="10" id="KW-1185">Reference proteome</keyword>
<feature type="domain" description="Trichome birefringence-like C-terminal" evidence="7">
    <location>
        <begin position="29"/>
        <end position="127"/>
    </location>
</feature>
<dbReference type="Pfam" id="PF14416">
    <property type="entry name" value="PMR5N"/>
    <property type="match status" value="1"/>
</dbReference>
<accession>A0A6A2WCH3</accession>
<evidence type="ECO:0000256" key="1">
    <source>
        <dbReference type="ARBA" id="ARBA00004167"/>
    </source>
</evidence>
<dbReference type="InterPro" id="IPR025846">
    <property type="entry name" value="TBL_N"/>
</dbReference>
<evidence type="ECO:0000256" key="5">
    <source>
        <dbReference type="ARBA" id="ARBA00022989"/>
    </source>
</evidence>
<reference evidence="9" key="1">
    <citation type="submission" date="2019-09" db="EMBL/GenBank/DDBJ databases">
        <title>Draft genome information of white flower Hibiscus syriacus.</title>
        <authorList>
            <person name="Kim Y.-M."/>
        </authorList>
    </citation>
    <scope>NUCLEOTIDE SEQUENCE [LARGE SCALE GENOMIC DNA]</scope>
    <source>
        <strain evidence="9">YM2019G1</strain>
    </source>
</reference>
<evidence type="ECO:0000259" key="8">
    <source>
        <dbReference type="Pfam" id="PF14416"/>
    </source>
</evidence>
<comment type="caution">
    <text evidence="9">The sequence shown here is derived from an EMBL/GenBank/DDBJ whole genome shotgun (WGS) entry which is preliminary data.</text>
</comment>
<organism evidence="9 10">
    <name type="scientific">Hibiscus syriacus</name>
    <name type="common">Rose of Sharon</name>
    <dbReference type="NCBI Taxonomy" id="106335"/>
    <lineage>
        <taxon>Eukaryota</taxon>
        <taxon>Viridiplantae</taxon>
        <taxon>Streptophyta</taxon>
        <taxon>Embryophyta</taxon>
        <taxon>Tracheophyta</taxon>
        <taxon>Spermatophyta</taxon>
        <taxon>Magnoliopsida</taxon>
        <taxon>eudicotyledons</taxon>
        <taxon>Gunneridae</taxon>
        <taxon>Pentapetalae</taxon>
        <taxon>rosids</taxon>
        <taxon>malvids</taxon>
        <taxon>Malvales</taxon>
        <taxon>Malvaceae</taxon>
        <taxon>Malvoideae</taxon>
        <taxon>Hibiscus</taxon>
    </lineage>
</organism>
<name>A0A6A2WCH3_HIBSY</name>
<dbReference type="GO" id="GO:0016020">
    <property type="term" value="C:membrane"/>
    <property type="evidence" value="ECO:0007669"/>
    <property type="project" value="UniProtKB-SubCell"/>
</dbReference>
<dbReference type="EMBL" id="VEPZ02001785">
    <property type="protein sequence ID" value="KAE8654771.1"/>
    <property type="molecule type" value="Genomic_DNA"/>
</dbReference>
<dbReference type="PANTHER" id="PTHR32285:SF13">
    <property type="entry name" value="TRICHOME BIREFRINGENCE-LIKE N-TERMINAL DOMAIN-CONTAINING PROTEIN"/>
    <property type="match status" value="1"/>
</dbReference>
<evidence type="ECO:0000256" key="3">
    <source>
        <dbReference type="ARBA" id="ARBA00022692"/>
    </source>
</evidence>
<dbReference type="InterPro" id="IPR029962">
    <property type="entry name" value="TBL"/>
</dbReference>
<dbReference type="PANTHER" id="PTHR32285">
    <property type="entry name" value="PROTEIN TRICHOME BIREFRINGENCE-LIKE 9-RELATED"/>
    <property type="match status" value="1"/>
</dbReference>